<dbReference type="Proteomes" id="UP000023785">
    <property type="component" value="Unassembled WGS sequence"/>
</dbReference>
<gene>
    <name evidence="1" type="ORF">P256_01528</name>
</gene>
<dbReference type="PATRIC" id="fig|1392540.3.peg.1477"/>
<dbReference type="HOGENOM" id="CLU_2550629_0_0_6"/>
<organism evidence="1 2">
    <name type="scientific">Acinetobacter nectaris CIP 110549</name>
    <dbReference type="NCBI Taxonomy" id="1392540"/>
    <lineage>
        <taxon>Bacteria</taxon>
        <taxon>Pseudomonadati</taxon>
        <taxon>Pseudomonadota</taxon>
        <taxon>Gammaproteobacteria</taxon>
        <taxon>Moraxellales</taxon>
        <taxon>Moraxellaceae</taxon>
        <taxon>Acinetobacter</taxon>
    </lineage>
</organism>
<proteinExistence type="predicted"/>
<keyword evidence="2" id="KW-1185">Reference proteome</keyword>
<name>V2UTP1_9GAMM</name>
<dbReference type="STRING" id="1392540.P256_01528"/>
<sequence length="81" mass="9319">MNKSFFGGVVVSAEADAVARELIQEWHIPKLYNLAFLLNINRCFDDHQVLRLWVQSLIDNEQVDLTDLSQYARLRLSSLVA</sequence>
<evidence type="ECO:0000313" key="1">
    <source>
        <dbReference type="EMBL" id="ESK38709.1"/>
    </source>
</evidence>
<dbReference type="AlphaFoldDB" id="V2UTP1"/>
<comment type="caution">
    <text evidence="1">The sequence shown here is derived from an EMBL/GenBank/DDBJ whole genome shotgun (WGS) entry which is preliminary data.</text>
</comment>
<evidence type="ECO:0000313" key="2">
    <source>
        <dbReference type="Proteomes" id="UP000023785"/>
    </source>
</evidence>
<protein>
    <submittedName>
        <fullName evidence="1">Uncharacterized protein</fullName>
    </submittedName>
</protein>
<dbReference type="EMBL" id="AYER01000006">
    <property type="protein sequence ID" value="ESK38709.1"/>
    <property type="molecule type" value="Genomic_DNA"/>
</dbReference>
<reference evidence="1 2" key="1">
    <citation type="submission" date="2013-10" db="EMBL/GenBank/DDBJ databases">
        <title>The Genome Sequence of Acinetobacter nectaris CIP 110549.</title>
        <authorList>
            <consortium name="The Broad Institute Genomics Platform"/>
            <consortium name="The Broad Institute Genome Sequencing Center for Infectious Disease"/>
            <person name="Cerqueira G."/>
            <person name="Feldgarden M."/>
            <person name="Courvalin P."/>
            <person name="Grillot-Courvalin C."/>
            <person name="Clermont D."/>
            <person name="Rocha E."/>
            <person name="Yoon E.-J."/>
            <person name="Nemec A."/>
            <person name="Young S.K."/>
            <person name="Zeng Q."/>
            <person name="Gargeya S."/>
            <person name="Fitzgerald M."/>
            <person name="Abouelleil A."/>
            <person name="Alvarado L."/>
            <person name="Berlin A.M."/>
            <person name="Chapman S.B."/>
            <person name="Gainer-Dewar J."/>
            <person name="Goldberg J."/>
            <person name="Gnerre S."/>
            <person name="Griggs A."/>
            <person name="Gujja S."/>
            <person name="Hansen M."/>
            <person name="Howarth C."/>
            <person name="Imamovic A."/>
            <person name="Ireland A."/>
            <person name="Larimer J."/>
            <person name="McCowan C."/>
            <person name="Murphy C."/>
            <person name="Pearson M."/>
            <person name="Poon T.W."/>
            <person name="Priest M."/>
            <person name="Roberts A."/>
            <person name="Saif S."/>
            <person name="Shea T."/>
            <person name="Sykes S."/>
            <person name="Wortman J."/>
            <person name="Nusbaum C."/>
            <person name="Birren B."/>
        </authorList>
    </citation>
    <scope>NUCLEOTIDE SEQUENCE [LARGE SCALE GENOMIC DNA]</scope>
    <source>
        <strain evidence="1 2">CIP 110549</strain>
    </source>
</reference>
<accession>V2UTP1</accession>